<name>A0AA40KBM5_9PEZI</name>
<feature type="compositionally biased region" description="Polar residues" evidence="1">
    <location>
        <begin position="1"/>
        <end position="25"/>
    </location>
</feature>
<feature type="region of interest" description="Disordered" evidence="1">
    <location>
        <begin position="52"/>
        <end position="81"/>
    </location>
</feature>
<evidence type="ECO:0000313" key="2">
    <source>
        <dbReference type="EMBL" id="KAK0753269.1"/>
    </source>
</evidence>
<dbReference type="AlphaFoldDB" id="A0AA40KBM5"/>
<comment type="caution">
    <text evidence="2">The sequence shown here is derived from an EMBL/GenBank/DDBJ whole genome shotgun (WGS) entry which is preliminary data.</text>
</comment>
<accession>A0AA40KBM5</accession>
<organism evidence="2 3">
    <name type="scientific">Schizothecium vesticola</name>
    <dbReference type="NCBI Taxonomy" id="314040"/>
    <lineage>
        <taxon>Eukaryota</taxon>
        <taxon>Fungi</taxon>
        <taxon>Dikarya</taxon>
        <taxon>Ascomycota</taxon>
        <taxon>Pezizomycotina</taxon>
        <taxon>Sordariomycetes</taxon>
        <taxon>Sordariomycetidae</taxon>
        <taxon>Sordariales</taxon>
        <taxon>Schizotheciaceae</taxon>
        <taxon>Schizothecium</taxon>
    </lineage>
</organism>
<reference evidence="2" key="1">
    <citation type="submission" date="2023-06" db="EMBL/GenBank/DDBJ databases">
        <title>Genome-scale phylogeny and comparative genomics of the fungal order Sordariales.</title>
        <authorList>
            <consortium name="Lawrence Berkeley National Laboratory"/>
            <person name="Hensen N."/>
            <person name="Bonometti L."/>
            <person name="Westerberg I."/>
            <person name="Brannstrom I.O."/>
            <person name="Guillou S."/>
            <person name="Cros-Aarteil S."/>
            <person name="Calhoun S."/>
            <person name="Haridas S."/>
            <person name="Kuo A."/>
            <person name="Mondo S."/>
            <person name="Pangilinan J."/>
            <person name="Riley R."/>
            <person name="LaButti K."/>
            <person name="Andreopoulos B."/>
            <person name="Lipzen A."/>
            <person name="Chen C."/>
            <person name="Yanf M."/>
            <person name="Daum C."/>
            <person name="Ng V."/>
            <person name="Clum A."/>
            <person name="Steindorff A."/>
            <person name="Ohm R."/>
            <person name="Martin F."/>
            <person name="Silar P."/>
            <person name="Natvig D."/>
            <person name="Lalanne C."/>
            <person name="Gautier V."/>
            <person name="Ament-velasquez S.L."/>
            <person name="Kruys A."/>
            <person name="Hutchinson M.I."/>
            <person name="Powell A.J."/>
            <person name="Barry K."/>
            <person name="Miller A.N."/>
            <person name="Grigoriev I.V."/>
            <person name="Debuchy R."/>
            <person name="Gladieux P."/>
            <person name="Thoren M.H."/>
            <person name="Johannesson H."/>
        </authorList>
    </citation>
    <scope>NUCLEOTIDE SEQUENCE</scope>
    <source>
        <strain evidence="2">SMH3187-1</strain>
    </source>
</reference>
<evidence type="ECO:0000313" key="3">
    <source>
        <dbReference type="Proteomes" id="UP001172155"/>
    </source>
</evidence>
<dbReference type="Proteomes" id="UP001172155">
    <property type="component" value="Unassembled WGS sequence"/>
</dbReference>
<feature type="region of interest" description="Disordered" evidence="1">
    <location>
        <begin position="1"/>
        <end position="39"/>
    </location>
</feature>
<protein>
    <submittedName>
        <fullName evidence="2">Uncharacterized protein</fullName>
    </submittedName>
</protein>
<gene>
    <name evidence="2" type="ORF">B0T18DRAFT_10324</name>
</gene>
<proteinExistence type="predicted"/>
<evidence type="ECO:0000256" key="1">
    <source>
        <dbReference type="SAM" id="MobiDB-lite"/>
    </source>
</evidence>
<dbReference type="EMBL" id="JAUKUD010000001">
    <property type="protein sequence ID" value="KAK0753269.1"/>
    <property type="molecule type" value="Genomic_DNA"/>
</dbReference>
<keyword evidence="3" id="KW-1185">Reference proteome</keyword>
<sequence>MTTHTALQEPTWNQCATPDTSSSRPPGTRNGEIWRSVPDPFSPDHSCNRLWQHQQQQSIAGTSRRGGGRTSAGSWLSPKTTGDAAICASRREGHTMWCHLPEPVFGPLRQCVLITPVSTSGTPRLALAEVERELTAPKLEQLPSRHGCPIGPMGPLSVGLGGGRVAASLPHHTHTHQCPRRTAFAFARGARGGRWINTGHWTLDTTAYTTQEVTTRVASGSGEEMRCCCENSPLSCDEIVHRDVWQRGVRSPPRGGH</sequence>